<keyword evidence="1" id="KW-0472">Membrane</keyword>
<dbReference type="InterPro" id="IPR025668">
    <property type="entry name" value="Tnp_DDE_dom"/>
</dbReference>
<evidence type="ECO:0000313" key="4">
    <source>
        <dbReference type="Proteomes" id="UP000183077"/>
    </source>
</evidence>
<evidence type="ECO:0000259" key="2">
    <source>
        <dbReference type="Pfam" id="PF13701"/>
    </source>
</evidence>
<proteinExistence type="predicted"/>
<evidence type="ECO:0000313" key="3">
    <source>
        <dbReference type="EMBL" id="SEJ17216.1"/>
    </source>
</evidence>
<sequence length="438" mass="51139">MNFDLSFTNKEITPWGGMVFLKQMLDKIDFKSQINSCESLPCQNSNRAHDVDVILESFMTSVWCGANRFLHTEVTRHDKALGKIFNWRTSPGQDAYKRYFSKFDASSNIETAKHFFEWFFKNINLNYFTLDIDSTVITRYGEQQQGAKRGYNPSKRGRRSHHPIIAFVNDIRMVANFWLRSGDTSSANNFISFLEDTLSVFGNKKVGLIRLDSGFFQKDILDHLESKPMNYIIAAKFTHPVQRLVDSQTSWLNVDEGIQINDTFYQAKNWEKPRRVIIVRQKISKRPQAPGKTLSLFPEDEIHRNYRYSAYVTNLECGAYDVWKNYRARGDAENRIKELKQDFGAESFNLKDFYATEAALIFVMIAYNLMALFRMFVLQEKTQKSLSTLRYRTFAIGAYFEKTNDTIKLKIALVKKRRKWFVGLWDYPLDLPLNIPNA</sequence>
<feature type="domain" description="Transposase DDE" evidence="2">
    <location>
        <begin position="5"/>
        <end position="413"/>
    </location>
</feature>
<gene>
    <name evidence="3" type="ORF">SAMN04488018_11525</name>
</gene>
<dbReference type="EMBL" id="FNYS01000015">
    <property type="protein sequence ID" value="SEJ17216.1"/>
    <property type="molecule type" value="Genomic_DNA"/>
</dbReference>
<dbReference type="Pfam" id="PF13701">
    <property type="entry name" value="DDE_Tnp_1_4"/>
    <property type="match status" value="1"/>
</dbReference>
<evidence type="ECO:0000256" key="1">
    <source>
        <dbReference type="SAM" id="Phobius"/>
    </source>
</evidence>
<protein>
    <submittedName>
        <fullName evidence="3">Transposase DDE domain-containing protein</fullName>
    </submittedName>
</protein>
<organism evidence="3 4">
    <name type="scientific">Myroides marinus</name>
    <dbReference type="NCBI Taxonomy" id="703342"/>
    <lineage>
        <taxon>Bacteria</taxon>
        <taxon>Pseudomonadati</taxon>
        <taxon>Bacteroidota</taxon>
        <taxon>Flavobacteriia</taxon>
        <taxon>Flavobacteriales</taxon>
        <taxon>Flavobacteriaceae</taxon>
        <taxon>Myroides</taxon>
    </lineage>
</organism>
<dbReference type="InterPro" id="IPR012337">
    <property type="entry name" value="RNaseH-like_sf"/>
</dbReference>
<dbReference type="RefSeq" id="WP_063175018.1">
    <property type="nucleotide sequence ID" value="NZ_FNYS01000015.1"/>
</dbReference>
<dbReference type="Proteomes" id="UP000183077">
    <property type="component" value="Unassembled WGS sequence"/>
</dbReference>
<dbReference type="AlphaFoldDB" id="A0A1H6WN71"/>
<name>A0A1H6WN71_9FLAO</name>
<dbReference type="GeneID" id="82257918"/>
<reference evidence="3 4" key="1">
    <citation type="submission" date="2016-10" db="EMBL/GenBank/DDBJ databases">
        <authorList>
            <person name="de Groot N.N."/>
        </authorList>
    </citation>
    <scope>NUCLEOTIDE SEQUENCE [LARGE SCALE GENOMIC DNA]</scope>
    <source>
        <strain evidence="3 4">DSM 23048</strain>
    </source>
</reference>
<dbReference type="SUPFAM" id="SSF53098">
    <property type="entry name" value="Ribonuclease H-like"/>
    <property type="match status" value="1"/>
</dbReference>
<feature type="transmembrane region" description="Helical" evidence="1">
    <location>
        <begin position="358"/>
        <end position="377"/>
    </location>
</feature>
<keyword evidence="1" id="KW-0812">Transmembrane</keyword>
<keyword evidence="1" id="KW-1133">Transmembrane helix</keyword>
<dbReference type="InterPro" id="IPR047960">
    <property type="entry name" value="Transpos_IS1380"/>
</dbReference>
<accession>A0A1H6WN71</accession>
<dbReference type="NCBIfam" id="NF033539">
    <property type="entry name" value="transpos_IS1380"/>
    <property type="match status" value="1"/>
</dbReference>